<dbReference type="AlphaFoldDB" id="A0A1M7SIF0"/>
<dbReference type="STRING" id="1121395.SAMN02745215_00899"/>
<dbReference type="Pfam" id="PF13240">
    <property type="entry name" value="Zn_Ribbon_1"/>
    <property type="match status" value="1"/>
</dbReference>
<evidence type="ECO:0000259" key="1">
    <source>
        <dbReference type="Pfam" id="PF13240"/>
    </source>
</evidence>
<sequence>MCFRPPAVGKPVICPKCQKVNPPNEKECKHCGEPLKKQPDN</sequence>
<evidence type="ECO:0000313" key="3">
    <source>
        <dbReference type="Proteomes" id="UP000184010"/>
    </source>
</evidence>
<dbReference type="EMBL" id="FRDN01000004">
    <property type="protein sequence ID" value="SHN58192.1"/>
    <property type="molecule type" value="Genomic_DNA"/>
</dbReference>
<proteinExistence type="predicted"/>
<keyword evidence="3" id="KW-1185">Reference proteome</keyword>
<evidence type="ECO:0000313" key="2">
    <source>
        <dbReference type="EMBL" id="SHN58192.1"/>
    </source>
</evidence>
<feature type="domain" description="Zinc-ribbon" evidence="1">
    <location>
        <begin position="14"/>
        <end position="35"/>
    </location>
</feature>
<accession>A0A1M7SIF0</accession>
<dbReference type="InterPro" id="IPR038587">
    <property type="entry name" value="Ribosomal_eL40_sf"/>
</dbReference>
<organism evidence="2 3">
    <name type="scientific">Desulfitobacterium chlororespirans DSM 11544</name>
    <dbReference type="NCBI Taxonomy" id="1121395"/>
    <lineage>
        <taxon>Bacteria</taxon>
        <taxon>Bacillati</taxon>
        <taxon>Bacillota</taxon>
        <taxon>Clostridia</taxon>
        <taxon>Eubacteriales</taxon>
        <taxon>Desulfitobacteriaceae</taxon>
        <taxon>Desulfitobacterium</taxon>
    </lineage>
</organism>
<dbReference type="RefSeq" id="WP_242869922.1">
    <property type="nucleotide sequence ID" value="NZ_FRDN01000004.1"/>
</dbReference>
<gene>
    <name evidence="2" type="ORF">SAMN02745215_00899</name>
</gene>
<reference evidence="3" key="1">
    <citation type="submission" date="2016-12" db="EMBL/GenBank/DDBJ databases">
        <authorList>
            <person name="Varghese N."/>
            <person name="Submissions S."/>
        </authorList>
    </citation>
    <scope>NUCLEOTIDE SEQUENCE [LARGE SCALE GENOMIC DNA]</scope>
    <source>
        <strain evidence="3">DSM 11544</strain>
    </source>
</reference>
<name>A0A1M7SIF0_9FIRM</name>
<dbReference type="Proteomes" id="UP000184010">
    <property type="component" value="Unassembled WGS sequence"/>
</dbReference>
<dbReference type="InterPro" id="IPR026870">
    <property type="entry name" value="Zinc_ribbon_dom"/>
</dbReference>
<dbReference type="Gene3D" id="4.10.1060.50">
    <property type="match status" value="1"/>
</dbReference>
<protein>
    <recommendedName>
        <fullName evidence="1">Zinc-ribbon domain-containing protein</fullName>
    </recommendedName>
</protein>